<keyword evidence="1 2" id="KW-0539">Nucleus</keyword>
<feature type="region of interest" description="Disordered" evidence="3">
    <location>
        <begin position="173"/>
        <end position="201"/>
    </location>
</feature>
<evidence type="ECO:0000313" key="7">
    <source>
        <dbReference type="Proteomes" id="UP001152759"/>
    </source>
</evidence>
<dbReference type="InterPro" id="IPR045134">
    <property type="entry name" value="UHRF1/2-like"/>
</dbReference>
<dbReference type="Proteomes" id="UP001152759">
    <property type="component" value="Chromosome 2"/>
</dbReference>
<dbReference type="GO" id="GO:0044027">
    <property type="term" value="P:negative regulation of gene expression via chromosomal CpG island methylation"/>
    <property type="evidence" value="ECO:0007669"/>
    <property type="project" value="TreeGrafter"/>
</dbReference>
<dbReference type="EMBL" id="OU963863">
    <property type="protein sequence ID" value="CAH0385636.1"/>
    <property type="molecule type" value="Genomic_DNA"/>
</dbReference>
<reference evidence="5" key="1">
    <citation type="submission" date="2021-12" db="EMBL/GenBank/DDBJ databases">
        <authorList>
            <person name="King R."/>
        </authorList>
    </citation>
    <scope>NUCLEOTIDE SEQUENCE</scope>
</reference>
<evidence type="ECO:0000256" key="1">
    <source>
        <dbReference type="ARBA" id="ARBA00023242"/>
    </source>
</evidence>
<dbReference type="EMBL" id="OU963863">
    <property type="protein sequence ID" value="CAH0385638.1"/>
    <property type="molecule type" value="Genomic_DNA"/>
</dbReference>
<keyword evidence="7" id="KW-1185">Reference proteome</keyword>
<feature type="compositionally biased region" description="Basic and acidic residues" evidence="3">
    <location>
        <begin position="498"/>
        <end position="513"/>
    </location>
</feature>
<dbReference type="KEGG" id="btab:109041802"/>
<feature type="compositionally biased region" description="Polar residues" evidence="3">
    <location>
        <begin position="272"/>
        <end position="286"/>
    </location>
</feature>
<dbReference type="PANTHER" id="PTHR14140">
    <property type="entry name" value="E3 UBIQUITIN-PROTEIN LIGASE UHRF-RELATED"/>
    <property type="match status" value="1"/>
</dbReference>
<feature type="domain" description="YDG" evidence="4">
    <location>
        <begin position="110"/>
        <end position="261"/>
    </location>
</feature>
<protein>
    <recommendedName>
        <fullName evidence="4">YDG domain-containing protein</fullName>
    </recommendedName>
</protein>
<dbReference type="AlphaFoldDB" id="A0A9P0F2K9"/>
<accession>A0A9P0F2K9</accession>
<feature type="compositionally biased region" description="Basic residues" evidence="3">
    <location>
        <begin position="707"/>
        <end position="716"/>
    </location>
</feature>
<dbReference type="Pfam" id="PF02182">
    <property type="entry name" value="SAD_SRA"/>
    <property type="match status" value="1"/>
</dbReference>
<sequence length="980" mass="108698">MEHGDEISEYERLRLKKIEENRKCLLELGLISNKPPTQTHTKDQNVNSTPKSAKKRRQPTASPAPVRRMVTRRSAQLGDQYQHECIEDDEDPDFEAPRSKKKEYRDNFYGPVAGIKVGDCWEYRLECSTAGIHRPTVAGIHGGPDGAYSIALSGGYEDDVDYGDHFTYTGAGGRDLKGTKTNPKNLRTAPQSKNQTPDGPNAALIASVRTRNPVRVIRGYKLNSLYAPESGYRYDGLYTVDEYWTETGLSGFLVYKFKLSRMKGQDLPIWDQETNQENNKQNVNRQEAQKKLNVSPEGKNHHFSAKTPQNVSTANAQMVDKDQNDLGLNGPLSNSLQKIPSAHLTEDKNFPTGVSIQSQNGKLSKAPISPLKEHLNVKAPPKIGKDSLRRYFSPVSCKKSTEDSTMHDNIASSSIKHPEDTLILSDMPCKALKKEAPSLDLNGSEVMKCEMVEEVSPQRRTPPAAGNIASPERNASAANSRSLSSNLYSDESESNSSRNEKKDAQKINRESRASSHIKSLHKNVIRPVADRAESSPTESAEKISFEVVSSRNVSSNPSIESSSPPKTSHHKVNGRIVNETKFSPTKNGKEGASKDKLPTSISLNSPSKVTSPTKRSTQKVSSPSLKATKPGSNNGCRKASDNAIKEEISSGSSAVSEMSSFNDKFTFKRDLFNSGSNSVPSPSKNAKSTPKKESKNDSPSKVDDAKRRPRITRKSRSIATSPSKSASKDLDDSFSMLKSPPSSERKKSKTSNTLDRYLVKKFASNDISRSIRTSFPKVSPMKSNCDSDDESSPAFIGFNEITINNARNRLKLLTDFLPSIVKKQACRNKLTKFKKKKRTEVILKCSSSKREFITSIDKIRDLSVKISNMSNFDPNAGFIPECFVRLDSSEVLTPEKDEELRERDVTTDTSSSDHEISYDHSTSDSNIFKKKLSPQKLLDLICSDDESEDEPFLGFSSVSKRSIVRNAFLIQKYAKSMDEN</sequence>
<gene>
    <name evidence="5" type="ORF">BEMITA_LOCUS4841</name>
    <name evidence="6" type="ORF">BEMITA_LOCUS4843</name>
</gene>
<comment type="subcellular location">
    <subcellularLocation>
        <location evidence="2">Nucleus</location>
    </subcellularLocation>
</comment>
<dbReference type="SMART" id="SM00466">
    <property type="entry name" value="SRA"/>
    <property type="match status" value="1"/>
</dbReference>
<feature type="compositionally biased region" description="Basic and acidic residues" evidence="3">
    <location>
        <begin position="528"/>
        <end position="544"/>
    </location>
</feature>
<dbReference type="GO" id="GO:0061630">
    <property type="term" value="F:ubiquitin protein ligase activity"/>
    <property type="evidence" value="ECO:0007669"/>
    <property type="project" value="TreeGrafter"/>
</dbReference>
<dbReference type="InterPro" id="IPR003105">
    <property type="entry name" value="SRA_YDG"/>
</dbReference>
<feature type="region of interest" description="Disordered" evidence="3">
    <location>
        <begin position="270"/>
        <end position="311"/>
    </location>
</feature>
<dbReference type="GO" id="GO:0005634">
    <property type="term" value="C:nucleus"/>
    <property type="evidence" value="ECO:0007669"/>
    <property type="project" value="UniProtKB-SubCell"/>
</dbReference>
<dbReference type="SUPFAM" id="SSF88697">
    <property type="entry name" value="PUA domain-like"/>
    <property type="match status" value="1"/>
</dbReference>
<dbReference type="Gene3D" id="2.30.280.10">
    <property type="entry name" value="SRA-YDG"/>
    <property type="match status" value="1"/>
</dbReference>
<name>A0A9P0F2K9_BEMTA</name>
<dbReference type="InterPro" id="IPR036987">
    <property type="entry name" value="SRA-YDG_sf"/>
</dbReference>
<proteinExistence type="predicted"/>
<evidence type="ECO:0000256" key="2">
    <source>
        <dbReference type="PROSITE-ProRule" id="PRU00358"/>
    </source>
</evidence>
<evidence type="ECO:0000256" key="3">
    <source>
        <dbReference type="SAM" id="MobiDB-lite"/>
    </source>
</evidence>
<feature type="compositionally biased region" description="Polar residues" evidence="3">
    <location>
        <begin position="599"/>
        <end position="635"/>
    </location>
</feature>
<feature type="compositionally biased region" description="Polar residues" evidence="3">
    <location>
        <begin position="179"/>
        <end position="198"/>
    </location>
</feature>
<organism evidence="5 7">
    <name type="scientific">Bemisia tabaci</name>
    <name type="common">Sweetpotato whitefly</name>
    <name type="synonym">Aleurodes tabaci</name>
    <dbReference type="NCBI Taxonomy" id="7038"/>
    <lineage>
        <taxon>Eukaryota</taxon>
        <taxon>Metazoa</taxon>
        <taxon>Ecdysozoa</taxon>
        <taxon>Arthropoda</taxon>
        <taxon>Hexapoda</taxon>
        <taxon>Insecta</taxon>
        <taxon>Pterygota</taxon>
        <taxon>Neoptera</taxon>
        <taxon>Paraneoptera</taxon>
        <taxon>Hemiptera</taxon>
        <taxon>Sternorrhyncha</taxon>
        <taxon>Aleyrodoidea</taxon>
        <taxon>Aleyrodidae</taxon>
        <taxon>Aleyrodinae</taxon>
        <taxon>Bemisia</taxon>
    </lineage>
</organism>
<evidence type="ECO:0000313" key="5">
    <source>
        <dbReference type="EMBL" id="CAH0385636.1"/>
    </source>
</evidence>
<dbReference type="PANTHER" id="PTHR14140:SF27">
    <property type="entry name" value="OS04G0289800 PROTEIN"/>
    <property type="match status" value="1"/>
</dbReference>
<feature type="region of interest" description="Disordered" evidence="3">
    <location>
        <begin position="671"/>
        <end position="751"/>
    </location>
</feature>
<dbReference type="GO" id="GO:0016567">
    <property type="term" value="P:protein ubiquitination"/>
    <property type="evidence" value="ECO:0007669"/>
    <property type="project" value="TreeGrafter"/>
</dbReference>
<feature type="compositionally biased region" description="Low complexity" evidence="3">
    <location>
        <begin position="469"/>
        <end position="497"/>
    </location>
</feature>
<feature type="region of interest" description="Disordered" evidence="3">
    <location>
        <begin position="896"/>
        <end position="921"/>
    </location>
</feature>
<feature type="region of interest" description="Disordered" evidence="3">
    <location>
        <begin position="453"/>
        <end position="642"/>
    </location>
</feature>
<feature type="compositionally biased region" description="Low complexity" evidence="3">
    <location>
        <begin position="545"/>
        <end position="565"/>
    </location>
</feature>
<evidence type="ECO:0000313" key="6">
    <source>
        <dbReference type="EMBL" id="CAH0385638.1"/>
    </source>
</evidence>
<feature type="region of interest" description="Disordered" evidence="3">
    <location>
        <begin position="28"/>
        <end position="99"/>
    </location>
</feature>
<feature type="compositionally biased region" description="Basic and acidic residues" evidence="3">
    <location>
        <begin position="587"/>
        <end position="597"/>
    </location>
</feature>
<dbReference type="InterPro" id="IPR015947">
    <property type="entry name" value="PUA-like_sf"/>
</dbReference>
<dbReference type="FunFam" id="2.30.280.10:FF:000005">
    <property type="entry name" value="E3 ubiquitin-protein ligase UHRF1"/>
    <property type="match status" value="1"/>
</dbReference>
<feature type="compositionally biased region" description="Basic and acidic residues" evidence="3">
    <location>
        <begin position="690"/>
        <end position="706"/>
    </location>
</feature>
<evidence type="ECO:0000259" key="4">
    <source>
        <dbReference type="PROSITE" id="PS51015"/>
    </source>
</evidence>
<dbReference type="PROSITE" id="PS51015">
    <property type="entry name" value="YDG"/>
    <property type="match status" value="1"/>
</dbReference>
<feature type="compositionally biased region" description="Polar residues" evidence="3">
    <location>
        <begin position="673"/>
        <end position="688"/>
    </location>
</feature>
<feature type="compositionally biased region" description="Polar residues" evidence="3">
    <location>
        <begin position="34"/>
        <end position="51"/>
    </location>
</feature>